<evidence type="ECO:0000313" key="2">
    <source>
        <dbReference type="EMBL" id="AAM50302.1"/>
    </source>
</evidence>
<evidence type="ECO:0000256" key="1">
    <source>
        <dbReference type="SAM" id="Phobius"/>
    </source>
</evidence>
<name>Q8MRG4_DROME</name>
<accession>Q8MRG4</accession>
<dbReference type="EMBL" id="AY119648">
    <property type="protein sequence ID" value="AAM50302.1"/>
    <property type="molecule type" value="mRNA"/>
</dbReference>
<keyword evidence="1" id="KW-0472">Membrane</keyword>
<keyword evidence="1" id="KW-0812">Transmembrane</keyword>
<keyword evidence="1" id="KW-1133">Transmembrane helix</keyword>
<organism evidence="2">
    <name type="scientific">Drosophila melanogaster</name>
    <name type="common">Fruit fly</name>
    <dbReference type="NCBI Taxonomy" id="7227"/>
    <lineage>
        <taxon>Eukaryota</taxon>
        <taxon>Metazoa</taxon>
        <taxon>Ecdysozoa</taxon>
        <taxon>Arthropoda</taxon>
        <taxon>Hexapoda</taxon>
        <taxon>Insecta</taxon>
        <taxon>Pterygota</taxon>
        <taxon>Neoptera</taxon>
        <taxon>Endopterygota</taxon>
        <taxon>Diptera</taxon>
        <taxon>Brachycera</taxon>
        <taxon>Muscomorpha</taxon>
        <taxon>Ephydroidea</taxon>
        <taxon>Drosophilidae</taxon>
        <taxon>Drosophila</taxon>
        <taxon>Sophophora</taxon>
    </lineage>
</organism>
<feature type="transmembrane region" description="Helical" evidence="1">
    <location>
        <begin position="12"/>
        <end position="33"/>
    </location>
</feature>
<reference evidence="2" key="1">
    <citation type="submission" date="2002-06" db="EMBL/GenBank/DDBJ databases">
        <authorList>
            <person name="Stapleton M."/>
            <person name="Brokstein P."/>
            <person name="Hong L."/>
            <person name="Agbayani A."/>
            <person name="Carlson J."/>
            <person name="Champe M."/>
            <person name="Chavez C."/>
            <person name="Dorsett V."/>
            <person name="Dresnek D."/>
            <person name="Farfan D."/>
            <person name="Frise E."/>
            <person name="George R."/>
            <person name="Gonzalez M."/>
            <person name="Guarin H."/>
            <person name="Kronmiller B."/>
            <person name="Li P."/>
            <person name="Liao G."/>
            <person name="Miranda A."/>
            <person name="Mungall C.J."/>
            <person name="Nunoo J."/>
            <person name="Pacleb J."/>
            <person name="Paragas V."/>
            <person name="Park S."/>
            <person name="Patel S."/>
            <person name="Phouanenavong S."/>
            <person name="Wan K."/>
            <person name="Yu C."/>
            <person name="Lewis S.E."/>
            <person name="Rubin G.M."/>
            <person name="Celniker S."/>
        </authorList>
    </citation>
    <scope>NUCLEOTIDE SEQUENCE</scope>
    <source>
        <strain evidence="2">Berkeley</strain>
    </source>
</reference>
<proteinExistence type="evidence at transcript level"/>
<protein>
    <submittedName>
        <fullName evidence="2">RE45760p</fullName>
    </submittedName>
</protein>
<sequence>MGAPRLSPMVANWTPVLILLSSVGSSWAVTWVASK</sequence>
<dbReference type="AlphaFoldDB" id="Q8MRG4"/>